<protein>
    <recommendedName>
        <fullName evidence="11 12">Galactokinase</fullName>
        <ecNumber evidence="11 12">2.7.1.6</ecNumber>
    </recommendedName>
    <alternativeName>
        <fullName evidence="11">Galactose kinase</fullName>
    </alternativeName>
</protein>
<sequence length="389" mass="42168">MNRIDSLRQSVTSTFERLFGYTPQAEIQAPGRVNLIGEHTDYNDGFVLPCAIDYQTVIGAAARQDNVVRVVAVNFDQQQDEFDLAQAIQPHAQYTWANYVRGTVKFLQARGLPISGMDMVIAGNVPAGAGLSSSASLEVAIGQTFKTLNHLDISQLELALTGQQAENDFVGCSCGIMDQFISAQGQAGHALLIDCRSLEGRAVRMLDGFDILIVNSNVRRGLVDSEYNTRRRQCEAAARHFGVKALRDLSLEQFEAGVAGLEPLVVRRARHIITENARTLEAADALARQDARRLFALMAESHISMRDDFEITVPQIDTLVDLIQTDVGDQGGARMTGGGFGGCVVSLVPSALTDGVCRMLEREYPARTGLPPSIYLCQPSNGAGPLALN</sequence>
<feature type="active site" description="Proton acceptor" evidence="11">
    <location>
        <position position="178"/>
    </location>
</feature>
<dbReference type="InterPro" id="IPR014721">
    <property type="entry name" value="Ribsml_uS5_D2-typ_fold_subgr"/>
</dbReference>
<evidence type="ECO:0000256" key="2">
    <source>
        <dbReference type="ARBA" id="ARBA00022490"/>
    </source>
</evidence>
<dbReference type="PROSITE" id="PS00627">
    <property type="entry name" value="GHMP_KINASES_ATP"/>
    <property type="match status" value="1"/>
</dbReference>
<dbReference type="SUPFAM" id="SSF54211">
    <property type="entry name" value="Ribosomal protein S5 domain 2-like"/>
    <property type="match status" value="1"/>
</dbReference>
<comment type="function">
    <text evidence="11">Catalyzes the transfer of the gamma-phosphate of ATP to D-galactose to form alpha-D-galactose-1-phosphate (Gal-1-P).</text>
</comment>
<reference evidence="17" key="1">
    <citation type="submission" date="2015-01" db="EMBL/GenBank/DDBJ databases">
        <authorList>
            <person name="Paterson Steve"/>
        </authorList>
    </citation>
    <scope>NUCLEOTIDE SEQUENCE [LARGE SCALE GENOMIC DNA]</scope>
    <source>
        <strain evidence="17">OBR1</strain>
    </source>
</reference>
<dbReference type="InterPro" id="IPR000705">
    <property type="entry name" value="Galactokinase"/>
</dbReference>
<dbReference type="AlphaFoldDB" id="A0A0G4JY08"/>
<dbReference type="Pfam" id="PF00288">
    <property type="entry name" value="GHMP_kinases_N"/>
    <property type="match status" value="1"/>
</dbReference>
<comment type="catalytic activity">
    <reaction evidence="11">
        <text>alpha-D-galactose + ATP = alpha-D-galactose 1-phosphate + ADP + H(+)</text>
        <dbReference type="Rhea" id="RHEA:13553"/>
        <dbReference type="ChEBI" id="CHEBI:15378"/>
        <dbReference type="ChEBI" id="CHEBI:28061"/>
        <dbReference type="ChEBI" id="CHEBI:30616"/>
        <dbReference type="ChEBI" id="CHEBI:58336"/>
        <dbReference type="ChEBI" id="CHEBI:456216"/>
        <dbReference type="EC" id="2.7.1.6"/>
    </reaction>
</comment>
<dbReference type="EC" id="2.7.1.6" evidence="11 12"/>
<evidence type="ECO:0000259" key="15">
    <source>
        <dbReference type="Pfam" id="PF10509"/>
    </source>
</evidence>
<dbReference type="Gene3D" id="3.30.70.890">
    <property type="entry name" value="GHMP kinase, C-terminal domain"/>
    <property type="match status" value="1"/>
</dbReference>
<dbReference type="Gene3D" id="3.30.230.10">
    <property type="match status" value="1"/>
</dbReference>
<keyword evidence="9 11" id="KW-0299">Galactose metabolism</keyword>
<evidence type="ECO:0000256" key="9">
    <source>
        <dbReference type="ARBA" id="ARBA00023144"/>
    </source>
</evidence>
<keyword evidence="17" id="KW-1185">Reference proteome</keyword>
<dbReference type="InterPro" id="IPR019539">
    <property type="entry name" value="GalKase_N"/>
</dbReference>
<dbReference type="EMBL" id="CGIG01000001">
    <property type="protein sequence ID" value="CPR18118.1"/>
    <property type="molecule type" value="Genomic_DNA"/>
</dbReference>
<dbReference type="GO" id="GO:0006012">
    <property type="term" value="P:galactose metabolic process"/>
    <property type="evidence" value="ECO:0007669"/>
    <property type="project" value="UniProtKB-UniRule"/>
</dbReference>
<dbReference type="PRINTS" id="PR00959">
    <property type="entry name" value="MEVGALKINASE"/>
</dbReference>
<dbReference type="InterPro" id="IPR036554">
    <property type="entry name" value="GHMP_kinase_C_sf"/>
</dbReference>
<dbReference type="InterPro" id="IPR013750">
    <property type="entry name" value="GHMP_kinase_C_dom"/>
</dbReference>
<organism evidence="16 17">
    <name type="scientific">Brenneria goodwinii</name>
    <dbReference type="NCBI Taxonomy" id="1109412"/>
    <lineage>
        <taxon>Bacteria</taxon>
        <taxon>Pseudomonadati</taxon>
        <taxon>Pseudomonadota</taxon>
        <taxon>Gammaproteobacteria</taxon>
        <taxon>Enterobacterales</taxon>
        <taxon>Pectobacteriaceae</taxon>
        <taxon>Brenneria</taxon>
    </lineage>
</organism>
<dbReference type="Pfam" id="PF08544">
    <property type="entry name" value="GHMP_kinases_C"/>
    <property type="match status" value="1"/>
</dbReference>
<dbReference type="PANTHER" id="PTHR10457">
    <property type="entry name" value="MEVALONATE KINASE/GALACTOKINASE"/>
    <property type="match status" value="1"/>
</dbReference>
<comment type="similarity">
    <text evidence="1 11">Belongs to the GHMP kinase family. GalK subfamily.</text>
</comment>
<feature type="domain" description="Galactokinase N-terminal" evidence="15">
    <location>
        <begin position="14"/>
        <end position="60"/>
    </location>
</feature>
<gene>
    <name evidence="11" type="primary">galK</name>
    <name evidence="16" type="ORF">BN1221_03032</name>
</gene>
<evidence type="ECO:0000259" key="13">
    <source>
        <dbReference type="Pfam" id="PF00288"/>
    </source>
</evidence>
<evidence type="ECO:0000256" key="6">
    <source>
        <dbReference type="ARBA" id="ARBA00022777"/>
    </source>
</evidence>
<feature type="domain" description="GHMP kinase N-terminal" evidence="13">
    <location>
        <begin position="98"/>
        <end position="185"/>
    </location>
</feature>
<evidence type="ECO:0000256" key="4">
    <source>
        <dbReference type="ARBA" id="ARBA00022723"/>
    </source>
</evidence>
<keyword evidence="5 11" id="KW-0547">Nucleotide-binding</keyword>
<evidence type="ECO:0000256" key="5">
    <source>
        <dbReference type="ARBA" id="ARBA00022741"/>
    </source>
</evidence>
<dbReference type="UniPathway" id="UPA00214"/>
<dbReference type="Pfam" id="PF10509">
    <property type="entry name" value="GalKase_gal_bdg"/>
    <property type="match status" value="1"/>
</dbReference>
<dbReference type="InterPro" id="IPR020568">
    <property type="entry name" value="Ribosomal_Su5_D2-typ_SF"/>
</dbReference>
<keyword evidence="6 11" id="KW-0418">Kinase</keyword>
<keyword evidence="4 11" id="KW-0479">Metal-binding</keyword>
<dbReference type="NCBIfam" id="NF003472">
    <property type="entry name" value="PRK05101.1"/>
    <property type="match status" value="1"/>
</dbReference>
<dbReference type="PROSITE" id="PS00106">
    <property type="entry name" value="GALACTOKINASE"/>
    <property type="match status" value="1"/>
</dbReference>
<evidence type="ECO:0000256" key="12">
    <source>
        <dbReference type="NCBIfam" id="TIGR00131"/>
    </source>
</evidence>
<dbReference type="GO" id="GO:0000287">
    <property type="term" value="F:magnesium ion binding"/>
    <property type="evidence" value="ECO:0007669"/>
    <property type="project" value="UniProtKB-UniRule"/>
</dbReference>
<evidence type="ECO:0000256" key="8">
    <source>
        <dbReference type="ARBA" id="ARBA00022842"/>
    </source>
</evidence>
<dbReference type="FunFam" id="3.30.230.10:FF:000017">
    <property type="entry name" value="Galactokinase"/>
    <property type="match status" value="1"/>
</dbReference>
<keyword evidence="3 11" id="KW-0808">Transferase</keyword>
<feature type="binding site" evidence="11">
    <location>
        <position position="134"/>
    </location>
    <ligand>
        <name>Mg(2+)</name>
        <dbReference type="ChEBI" id="CHEBI:18420"/>
    </ligand>
</feature>
<evidence type="ECO:0000259" key="14">
    <source>
        <dbReference type="Pfam" id="PF08544"/>
    </source>
</evidence>
<dbReference type="GO" id="GO:0005829">
    <property type="term" value="C:cytosol"/>
    <property type="evidence" value="ECO:0007669"/>
    <property type="project" value="TreeGrafter"/>
</dbReference>
<evidence type="ECO:0000256" key="10">
    <source>
        <dbReference type="ARBA" id="ARBA00023277"/>
    </source>
</evidence>
<feature type="site" description="Transition state stabilizer" evidence="11">
    <location>
        <position position="32"/>
    </location>
</feature>
<evidence type="ECO:0000256" key="11">
    <source>
        <dbReference type="HAMAP-Rule" id="MF_00246"/>
    </source>
</evidence>
<dbReference type="InterPro" id="IPR006206">
    <property type="entry name" value="Mevalonate/galactokinase"/>
</dbReference>
<evidence type="ECO:0000313" key="17">
    <source>
        <dbReference type="Proteomes" id="UP000044377"/>
    </source>
</evidence>
<evidence type="ECO:0000256" key="3">
    <source>
        <dbReference type="ARBA" id="ARBA00022679"/>
    </source>
</evidence>
<feature type="binding site" evidence="11">
    <location>
        <begin position="128"/>
        <end position="134"/>
    </location>
    <ligand>
        <name>ATP</name>
        <dbReference type="ChEBI" id="CHEBI:30616"/>
    </ligand>
</feature>
<keyword evidence="7 11" id="KW-0067">ATP-binding</keyword>
<comment type="caution">
    <text evidence="11">Lacks conserved residue(s) required for the propagation of feature annotation.</text>
</comment>
<proteinExistence type="inferred from homology"/>
<dbReference type="FunFam" id="3.30.70.890:FF:000001">
    <property type="entry name" value="Galactokinase"/>
    <property type="match status" value="1"/>
</dbReference>
<accession>A0A0G4JY08</accession>
<dbReference type="NCBIfam" id="TIGR00131">
    <property type="entry name" value="gal_kin"/>
    <property type="match status" value="1"/>
</dbReference>
<dbReference type="Proteomes" id="UP000044377">
    <property type="component" value="Unassembled WGS sequence"/>
</dbReference>
<dbReference type="GO" id="GO:0005524">
    <property type="term" value="F:ATP binding"/>
    <property type="evidence" value="ECO:0007669"/>
    <property type="project" value="UniProtKB-UniRule"/>
</dbReference>
<comment type="subcellular location">
    <subcellularLocation>
        <location evidence="11">Cytoplasm</location>
    </subcellularLocation>
</comment>
<feature type="binding site" evidence="11">
    <location>
        <position position="166"/>
    </location>
    <ligand>
        <name>Mg(2+)</name>
        <dbReference type="ChEBI" id="CHEBI:18420"/>
    </ligand>
</feature>
<feature type="binding site" evidence="11">
    <location>
        <begin position="38"/>
        <end position="41"/>
    </location>
    <ligand>
        <name>substrate</name>
    </ligand>
</feature>
<keyword evidence="2 11" id="KW-0963">Cytoplasm</keyword>
<dbReference type="PRINTS" id="PR00473">
    <property type="entry name" value="GALCTOKINASE"/>
</dbReference>
<dbReference type="STRING" id="1109412.BN1221_03032"/>
<name>A0A0G4JY08_9GAMM</name>
<dbReference type="InterPro" id="IPR019741">
    <property type="entry name" value="Galactokinase_CS"/>
</dbReference>
<dbReference type="PANTHER" id="PTHR10457:SF7">
    <property type="entry name" value="GALACTOKINASE-RELATED"/>
    <property type="match status" value="1"/>
</dbReference>
<evidence type="ECO:0000256" key="7">
    <source>
        <dbReference type="ARBA" id="ARBA00022840"/>
    </source>
</evidence>
<keyword evidence="10 11" id="KW-0119">Carbohydrate metabolism</keyword>
<dbReference type="OrthoDB" id="250531at2"/>
<dbReference type="InterPro" id="IPR006204">
    <property type="entry name" value="GHMP_kinase_N_dom"/>
</dbReference>
<dbReference type="InterPro" id="IPR006203">
    <property type="entry name" value="GHMP_knse_ATP-bd_CS"/>
</dbReference>
<dbReference type="HAMAP" id="MF_00246">
    <property type="entry name" value="Galactokinase"/>
    <property type="match status" value="1"/>
</dbReference>
<dbReference type="GO" id="GO:0004335">
    <property type="term" value="F:galactokinase activity"/>
    <property type="evidence" value="ECO:0007669"/>
    <property type="project" value="UniProtKB-UniRule"/>
</dbReference>
<evidence type="ECO:0000313" key="16">
    <source>
        <dbReference type="EMBL" id="CPR18118.1"/>
    </source>
</evidence>
<dbReference type="SUPFAM" id="SSF55060">
    <property type="entry name" value="GHMP Kinase, C-terminal domain"/>
    <property type="match status" value="1"/>
</dbReference>
<comment type="pathway">
    <text evidence="11">Carbohydrate metabolism; galactose metabolism.</text>
</comment>
<dbReference type="RefSeq" id="WP_048637988.1">
    <property type="nucleotide sequence ID" value="NZ_CGIG01000001.1"/>
</dbReference>
<dbReference type="PIRSF" id="PIRSF000530">
    <property type="entry name" value="Galactokinase"/>
    <property type="match status" value="1"/>
</dbReference>
<dbReference type="InterPro" id="IPR022963">
    <property type="entry name" value="Galactokinase_bac"/>
</dbReference>
<keyword evidence="8 11" id="KW-0460">Magnesium</keyword>
<evidence type="ECO:0000256" key="1">
    <source>
        <dbReference type="ARBA" id="ARBA00006566"/>
    </source>
</evidence>
<feature type="binding site" evidence="11">
    <location>
        <position position="227"/>
    </location>
    <ligand>
        <name>substrate</name>
    </ligand>
</feature>
<feature type="domain" description="GHMP kinase C-terminal" evidence="14">
    <location>
        <begin position="283"/>
        <end position="360"/>
    </location>
</feature>